<dbReference type="InterPro" id="IPR013094">
    <property type="entry name" value="AB_hydrolase_3"/>
</dbReference>
<dbReference type="PANTHER" id="PTHR48081:SF30">
    <property type="entry name" value="ACETYL-HYDROLASE LIPR-RELATED"/>
    <property type="match status" value="1"/>
</dbReference>
<sequence>NNQTPSTGAKIAVGAIKFFRSLPGIKGDGMFKLGAKFSNKKANYGKLQNDLKVDTITLPSSAKLELLTQNQKSEKLIYQIHGGGFVIPLMDTYRHLAVKNYKQVLGMDVGSLDYRTAPSHVYPAALDDAIAGYEYLMQFYSPNNIYIVGDSAGGTIALTLCLRLKIENKPQPKGLILFSPLADLSYSTESHQTNAQIDPMFFQNTKSQEKRISPYVGTAQVTDPLVSPINADFHGFPKTLIQIGTLEVLESDSDIVSAKMIGCDVDVKLSKYNGMFHCFQVLLPKLQESKAAWEEIYAFIREQ</sequence>
<dbReference type="AlphaFoldDB" id="A0A146K1H9"/>
<accession>A0A146K1H9</accession>
<feature type="non-terminal residue" evidence="3">
    <location>
        <position position="303"/>
    </location>
</feature>
<name>A0A146K1H9_9EUKA</name>
<keyword evidence="1 3" id="KW-0378">Hydrolase</keyword>
<evidence type="ECO:0000313" key="3">
    <source>
        <dbReference type="EMBL" id="JAP90742.1"/>
    </source>
</evidence>
<protein>
    <submittedName>
        <fullName evidence="3">Alpha/beta hydrolase fold-containing protein</fullName>
    </submittedName>
</protein>
<dbReference type="SUPFAM" id="SSF53474">
    <property type="entry name" value="alpha/beta-Hydrolases"/>
    <property type="match status" value="1"/>
</dbReference>
<gene>
    <name evidence="3" type="ORF">TPC1_17868</name>
</gene>
<dbReference type="InterPro" id="IPR029058">
    <property type="entry name" value="AB_hydrolase_fold"/>
</dbReference>
<dbReference type="Pfam" id="PF07859">
    <property type="entry name" value="Abhydrolase_3"/>
    <property type="match status" value="1"/>
</dbReference>
<organism evidence="3">
    <name type="scientific">Trepomonas sp. PC1</name>
    <dbReference type="NCBI Taxonomy" id="1076344"/>
    <lineage>
        <taxon>Eukaryota</taxon>
        <taxon>Metamonada</taxon>
        <taxon>Diplomonadida</taxon>
        <taxon>Hexamitidae</taxon>
        <taxon>Hexamitinae</taxon>
        <taxon>Trepomonas</taxon>
    </lineage>
</organism>
<evidence type="ECO:0000259" key="2">
    <source>
        <dbReference type="Pfam" id="PF07859"/>
    </source>
</evidence>
<dbReference type="InterPro" id="IPR050300">
    <property type="entry name" value="GDXG_lipolytic_enzyme"/>
</dbReference>
<reference evidence="3" key="1">
    <citation type="submission" date="2015-07" db="EMBL/GenBank/DDBJ databases">
        <title>Adaptation to a free-living lifestyle via gene acquisitions in the diplomonad Trepomonas sp. PC1.</title>
        <authorList>
            <person name="Xu F."/>
            <person name="Jerlstrom-Hultqvist J."/>
            <person name="Kolisko M."/>
            <person name="Simpson A.G.B."/>
            <person name="Roger A.J."/>
            <person name="Svard S.G."/>
            <person name="Andersson J.O."/>
        </authorList>
    </citation>
    <scope>NUCLEOTIDE SEQUENCE</scope>
    <source>
        <strain evidence="3">PC1</strain>
    </source>
</reference>
<evidence type="ECO:0000256" key="1">
    <source>
        <dbReference type="ARBA" id="ARBA00022801"/>
    </source>
</evidence>
<dbReference type="PANTHER" id="PTHR48081">
    <property type="entry name" value="AB HYDROLASE SUPERFAMILY PROTEIN C4A8.06C"/>
    <property type="match status" value="1"/>
</dbReference>
<dbReference type="GO" id="GO:0004806">
    <property type="term" value="F:triacylglycerol lipase activity"/>
    <property type="evidence" value="ECO:0007669"/>
    <property type="project" value="TreeGrafter"/>
</dbReference>
<dbReference type="EMBL" id="GDID01005864">
    <property type="protein sequence ID" value="JAP90742.1"/>
    <property type="molecule type" value="Transcribed_RNA"/>
</dbReference>
<proteinExistence type="predicted"/>
<dbReference type="Gene3D" id="3.40.50.1820">
    <property type="entry name" value="alpha/beta hydrolase"/>
    <property type="match status" value="1"/>
</dbReference>
<feature type="non-terminal residue" evidence="3">
    <location>
        <position position="1"/>
    </location>
</feature>
<feature type="domain" description="Alpha/beta hydrolase fold-3" evidence="2">
    <location>
        <begin position="79"/>
        <end position="280"/>
    </location>
</feature>